<proteinExistence type="inferred from homology"/>
<dbReference type="Gene3D" id="1.10.287.950">
    <property type="entry name" value="Methyl-accepting chemotaxis protein"/>
    <property type="match status" value="1"/>
</dbReference>
<feature type="domain" description="SSD" evidence="8">
    <location>
        <begin position="214"/>
        <end position="344"/>
    </location>
</feature>
<evidence type="ECO:0000256" key="3">
    <source>
        <dbReference type="ARBA" id="ARBA00022475"/>
    </source>
</evidence>
<sequence length="757" mass="77285">MRTGLLDRLGTLVLRFRYVVVAIWLLAAGILNLAVPQLESTVFDHSTPMIPRDTPAARVLLEMGKQFHESTGSGTAYLVLTRTDPLTDTDHAYFDKVVAALDADRGHVESVMDLWSSPVTAGSVVSADKKAVYAQIRLAGDTGTTQAARSLDAARAAVASVPRPAGLSADITGPTPTFADELDGIHHALAIITLLTVGLITVLLMVTYRSLSTAMVALLTIGLALGTARPLVSLLGANGLPTSIFSVALLSAMILGAGTDYAIFLISRYHEGRRGALPPREAYRAAYRRIMPIILASGLIVALTCAAMTVTRIGVFRTIGIPCSVGVLVTMVAAMTLTPALLMIAADRGLAEPTGRGTAGYWQRLADAITAHPARMLAASLAVIAVLAAIAPTLAISYDERATQPSGTPSNRGYAAAAAHFPANELLPTFVLIRSDHDMRTSRDYAAIETLATEISRLPGVASVRSVSRPLGVPIPEAAVTTQIGMVSDRLGSAASQLAAARPQVQQLSGGVTQLNDGAQALATGLGGLAAGSAQAGQGSAQLVDGSRTLAGGIDRLAAGAADLDSGAQRLRAGSAELANGVDAALAPVQGPLSAIDGLRALVAGDPHCATTPLCAAAQAALAAFDSSSVGAAVGELGRLRDGVHALSDGHAQLADGIAQLRAGIGTAQTGSAALADGQARLNRGIGDLGAGIGQARTGADALATGTGQVRDGVTQMTQVYDQLPAGLDQAVGYLSELRDNQTIAPDAGGFNLPSSP</sequence>
<gene>
    <name evidence="9" type="ORF">F5544_24715</name>
</gene>
<keyword evidence="6 7" id="KW-0472">Membrane</keyword>
<dbReference type="EMBL" id="CP046172">
    <property type="protein sequence ID" value="QIS12798.1"/>
    <property type="molecule type" value="Genomic_DNA"/>
</dbReference>
<evidence type="ECO:0000256" key="2">
    <source>
        <dbReference type="ARBA" id="ARBA00010157"/>
    </source>
</evidence>
<feature type="transmembrane region" description="Helical" evidence="7">
    <location>
        <begin position="290"/>
        <end position="313"/>
    </location>
</feature>
<feature type="transmembrane region" description="Helical" evidence="7">
    <location>
        <begin position="319"/>
        <end position="346"/>
    </location>
</feature>
<keyword evidence="3" id="KW-1003">Cell membrane</keyword>
<dbReference type="InterPro" id="IPR050545">
    <property type="entry name" value="Mycobact_MmpL"/>
</dbReference>
<feature type="transmembrane region" description="Helical" evidence="7">
    <location>
        <begin position="244"/>
        <end position="269"/>
    </location>
</feature>
<dbReference type="SUPFAM" id="SSF82866">
    <property type="entry name" value="Multidrug efflux transporter AcrB transmembrane domain"/>
    <property type="match status" value="1"/>
</dbReference>
<evidence type="ECO:0000256" key="7">
    <source>
        <dbReference type="SAM" id="Phobius"/>
    </source>
</evidence>
<dbReference type="GO" id="GO:0005886">
    <property type="term" value="C:plasma membrane"/>
    <property type="evidence" value="ECO:0007669"/>
    <property type="project" value="UniProtKB-SubCell"/>
</dbReference>
<comment type="similarity">
    <text evidence="2">Belongs to the resistance-nodulation-cell division (RND) (TC 2.A.6) family. MmpL subfamily.</text>
</comment>
<organism evidence="9 10">
    <name type="scientific">Nocardia arthritidis</name>
    <dbReference type="NCBI Taxonomy" id="228602"/>
    <lineage>
        <taxon>Bacteria</taxon>
        <taxon>Bacillati</taxon>
        <taxon>Actinomycetota</taxon>
        <taxon>Actinomycetes</taxon>
        <taxon>Mycobacteriales</taxon>
        <taxon>Nocardiaceae</taxon>
        <taxon>Nocardia</taxon>
    </lineage>
</organism>
<dbReference type="NCBIfam" id="TIGR03057">
    <property type="entry name" value="xxxLxxG_by_4"/>
    <property type="match status" value="2"/>
</dbReference>
<feature type="transmembrane region" description="Helical" evidence="7">
    <location>
        <begin position="12"/>
        <end position="35"/>
    </location>
</feature>
<comment type="subcellular location">
    <subcellularLocation>
        <location evidence="1">Cell membrane</location>
        <topology evidence="1">Multi-pass membrane protein</topology>
    </subcellularLocation>
</comment>
<evidence type="ECO:0000256" key="4">
    <source>
        <dbReference type="ARBA" id="ARBA00022692"/>
    </source>
</evidence>
<dbReference type="InterPro" id="IPR004869">
    <property type="entry name" value="MMPL_dom"/>
</dbReference>
<accession>A0A6G9YHX0</accession>
<feature type="transmembrane region" description="Helical" evidence="7">
    <location>
        <begin position="377"/>
        <end position="398"/>
    </location>
</feature>
<evidence type="ECO:0000256" key="1">
    <source>
        <dbReference type="ARBA" id="ARBA00004651"/>
    </source>
</evidence>
<evidence type="ECO:0000313" key="10">
    <source>
        <dbReference type="Proteomes" id="UP000503540"/>
    </source>
</evidence>
<dbReference type="Pfam" id="PF03176">
    <property type="entry name" value="MMPL"/>
    <property type="match status" value="1"/>
</dbReference>
<evidence type="ECO:0000313" key="9">
    <source>
        <dbReference type="EMBL" id="QIS12798.1"/>
    </source>
</evidence>
<dbReference type="PROSITE" id="PS50156">
    <property type="entry name" value="SSD"/>
    <property type="match status" value="1"/>
</dbReference>
<name>A0A6G9YHX0_9NOCA</name>
<dbReference type="PANTHER" id="PTHR33406">
    <property type="entry name" value="MEMBRANE PROTEIN MJ1562-RELATED"/>
    <property type="match status" value="1"/>
</dbReference>
<reference evidence="9 10" key="1">
    <citation type="journal article" date="2019" name="ACS Chem. Biol.">
        <title>Identification and Mobilization of a Cryptic Antibiotic Biosynthesis Gene Locus from a Human-Pathogenic Nocardia Isolate.</title>
        <authorList>
            <person name="Herisse M."/>
            <person name="Ishida K."/>
            <person name="Porter J.L."/>
            <person name="Howden B."/>
            <person name="Hertweck C."/>
            <person name="Stinear T.P."/>
            <person name="Pidot S.J."/>
        </authorList>
    </citation>
    <scope>NUCLEOTIDE SEQUENCE [LARGE SCALE GENOMIC DNA]</scope>
    <source>
        <strain evidence="9 10">AUSMDU00012717</strain>
    </source>
</reference>
<keyword evidence="10" id="KW-1185">Reference proteome</keyword>
<dbReference type="PANTHER" id="PTHR33406:SF6">
    <property type="entry name" value="MEMBRANE PROTEIN YDGH-RELATED"/>
    <property type="match status" value="1"/>
</dbReference>
<evidence type="ECO:0000256" key="5">
    <source>
        <dbReference type="ARBA" id="ARBA00022989"/>
    </source>
</evidence>
<evidence type="ECO:0000259" key="8">
    <source>
        <dbReference type="PROSITE" id="PS50156"/>
    </source>
</evidence>
<evidence type="ECO:0000256" key="6">
    <source>
        <dbReference type="ARBA" id="ARBA00023136"/>
    </source>
</evidence>
<protein>
    <submittedName>
        <fullName evidence="9">MMPL family transporter</fullName>
    </submittedName>
</protein>
<dbReference type="Proteomes" id="UP000503540">
    <property type="component" value="Chromosome"/>
</dbReference>
<dbReference type="InterPro" id="IPR023908">
    <property type="entry name" value="xxxLxxG_rpt"/>
</dbReference>
<keyword evidence="4 7" id="KW-0812">Transmembrane</keyword>
<dbReference type="InterPro" id="IPR000731">
    <property type="entry name" value="SSD"/>
</dbReference>
<keyword evidence="5 7" id="KW-1133">Transmembrane helix</keyword>
<dbReference type="RefSeq" id="WP_167475426.1">
    <property type="nucleotide sequence ID" value="NZ_CP046172.1"/>
</dbReference>
<dbReference type="AlphaFoldDB" id="A0A6G9YHX0"/>
<dbReference type="KEGG" id="nah:F5544_24715"/>
<dbReference type="Gene3D" id="1.20.1640.10">
    <property type="entry name" value="Multidrug efflux transporter AcrB transmembrane domain"/>
    <property type="match status" value="1"/>
</dbReference>
<feature type="transmembrane region" description="Helical" evidence="7">
    <location>
        <begin position="185"/>
        <end position="206"/>
    </location>
</feature>
<feature type="transmembrane region" description="Helical" evidence="7">
    <location>
        <begin position="213"/>
        <end position="232"/>
    </location>
</feature>